<gene>
    <name evidence="1" type="ORF">IQ266_19415</name>
</gene>
<accession>A0A928Z5V8</accession>
<proteinExistence type="predicted"/>
<protein>
    <submittedName>
        <fullName evidence="1">DUF1822 family protein</fullName>
    </submittedName>
</protein>
<dbReference type="AlphaFoldDB" id="A0A928Z5V8"/>
<dbReference type="Pfam" id="PF08852">
    <property type="entry name" value="DUF1822"/>
    <property type="match status" value="1"/>
</dbReference>
<keyword evidence="2" id="KW-1185">Reference proteome</keyword>
<evidence type="ECO:0000313" key="2">
    <source>
        <dbReference type="Proteomes" id="UP000625316"/>
    </source>
</evidence>
<name>A0A928Z5V8_9CYAN</name>
<dbReference type="Proteomes" id="UP000625316">
    <property type="component" value="Unassembled WGS sequence"/>
</dbReference>
<dbReference type="RefSeq" id="WP_264326735.1">
    <property type="nucleotide sequence ID" value="NZ_JADEXQ010000080.1"/>
</dbReference>
<reference evidence="1" key="1">
    <citation type="submission" date="2020-10" db="EMBL/GenBank/DDBJ databases">
        <authorList>
            <person name="Castelo-Branco R."/>
            <person name="Eusebio N."/>
            <person name="Adriana R."/>
            <person name="Vieira A."/>
            <person name="Brugerolle De Fraissinette N."/>
            <person name="Rezende De Castro R."/>
            <person name="Schneider M.P."/>
            <person name="Vasconcelos V."/>
            <person name="Leao P.N."/>
        </authorList>
    </citation>
    <scope>NUCLEOTIDE SEQUENCE</scope>
    <source>
        <strain evidence="1">LEGE 11480</strain>
    </source>
</reference>
<dbReference type="InterPro" id="IPR014951">
    <property type="entry name" value="DUF1822"/>
</dbReference>
<comment type="caution">
    <text evidence="1">The sequence shown here is derived from an EMBL/GenBank/DDBJ whole genome shotgun (WGS) entry which is preliminary data.</text>
</comment>
<dbReference type="EMBL" id="JADEXQ010000080">
    <property type="protein sequence ID" value="MBE9031908.1"/>
    <property type="molecule type" value="Genomic_DNA"/>
</dbReference>
<sequence>MLIDTAIAIPLTHSDRQQATDFSQGQVTPARQLQVYRNTLAVCAVNIYLQWMGVKPDLERSYSHRDHDRFALNVADLYLPGIGRFECRPIAPGATYCDIPPEVQNNRCGYIAVEIEAEAQEAKLLGFLSPAQINLANDQVPLRSFQSLDTFLEALEPRWVKLENWIQQEFEQQWQAIQDFTGPQSQLAFMGTEAHAMSIPVTPQDVPLELLTQLNAAQDDETRWRIIEQIWTIAPDHPATGVRRISDLGFYLDGASVALMVAILPKSNQEYALLVRLYPMQNALLPEGLHLSGLYETGEAFLTAQSRTQDNYIQLKFSAEPGEQFGLRVRYQEAEIMENFIVPE</sequence>
<evidence type="ECO:0000313" key="1">
    <source>
        <dbReference type="EMBL" id="MBE9031908.1"/>
    </source>
</evidence>
<organism evidence="1 2">
    <name type="scientific">Romeriopsis navalis LEGE 11480</name>
    <dbReference type="NCBI Taxonomy" id="2777977"/>
    <lineage>
        <taxon>Bacteria</taxon>
        <taxon>Bacillati</taxon>
        <taxon>Cyanobacteriota</taxon>
        <taxon>Cyanophyceae</taxon>
        <taxon>Leptolyngbyales</taxon>
        <taxon>Leptolyngbyaceae</taxon>
        <taxon>Romeriopsis</taxon>
        <taxon>Romeriopsis navalis</taxon>
    </lineage>
</organism>